<evidence type="ECO:0000313" key="8">
    <source>
        <dbReference type="Proteomes" id="UP000070256"/>
    </source>
</evidence>
<dbReference type="AlphaFoldDB" id="A0A133VNZ5"/>
<organism evidence="7 8">
    <name type="scientific">candidate division MSBL1 archaeon SCGC-AAA385D11</name>
    <dbReference type="NCBI Taxonomy" id="1698286"/>
    <lineage>
        <taxon>Archaea</taxon>
        <taxon>Methanobacteriati</taxon>
        <taxon>Methanobacteriota</taxon>
        <taxon>candidate division MSBL1</taxon>
    </lineage>
</organism>
<keyword evidence="1" id="KW-0436">Ligase</keyword>
<evidence type="ECO:0000256" key="1">
    <source>
        <dbReference type="ARBA" id="ARBA00022598"/>
    </source>
</evidence>
<dbReference type="GO" id="GO:0005524">
    <property type="term" value="F:ATP binding"/>
    <property type="evidence" value="ECO:0007669"/>
    <property type="project" value="UniProtKB-KW"/>
</dbReference>
<keyword evidence="3" id="KW-0067">ATP-binding</keyword>
<dbReference type="InterPro" id="IPR054039">
    <property type="entry name" value="PH0730-like_N"/>
</dbReference>
<feature type="domain" description="DUF4443" evidence="5">
    <location>
        <begin position="91"/>
        <end position="186"/>
    </location>
</feature>
<dbReference type="InterPro" id="IPR036388">
    <property type="entry name" value="WH-like_DNA-bd_sf"/>
</dbReference>
<dbReference type="Proteomes" id="UP000070256">
    <property type="component" value="Unassembled WGS sequence"/>
</dbReference>
<keyword evidence="2" id="KW-0547">Nucleotide-binding</keyword>
<evidence type="ECO:0000256" key="2">
    <source>
        <dbReference type="ARBA" id="ARBA00022741"/>
    </source>
</evidence>
<reference evidence="7 8" key="1">
    <citation type="journal article" date="2016" name="Sci. Rep.">
        <title>Metabolic traits of an uncultured archaeal lineage -MSBL1- from brine pools of the Red Sea.</title>
        <authorList>
            <person name="Mwirichia R."/>
            <person name="Alam I."/>
            <person name="Rashid M."/>
            <person name="Vinu M."/>
            <person name="Ba-Alawi W."/>
            <person name="Anthony Kamau A."/>
            <person name="Kamanda Ngugi D."/>
            <person name="Goker M."/>
            <person name="Klenk H.P."/>
            <person name="Bajic V."/>
            <person name="Stingl U."/>
        </authorList>
    </citation>
    <scope>NUCLEOTIDE SEQUENCE [LARGE SCALE GENOMIC DNA]</scope>
    <source>
        <strain evidence="7">SCGC-AAA385D11</strain>
    </source>
</reference>
<feature type="domain" description="PH0730-like N-terminal" evidence="6">
    <location>
        <begin position="27"/>
        <end position="71"/>
    </location>
</feature>
<dbReference type="Gene3D" id="1.10.10.10">
    <property type="entry name" value="Winged helix-like DNA-binding domain superfamily/Winged helix DNA-binding domain"/>
    <property type="match status" value="1"/>
</dbReference>
<dbReference type="GO" id="GO:0005737">
    <property type="term" value="C:cytoplasm"/>
    <property type="evidence" value="ECO:0007669"/>
    <property type="project" value="InterPro"/>
</dbReference>
<dbReference type="Pfam" id="PF22167">
    <property type="entry name" value="PH0730-like_N"/>
    <property type="match status" value="1"/>
</dbReference>
<comment type="caution">
    <text evidence="7">The sequence shown here is derived from an EMBL/GenBank/DDBJ whole genome shotgun (WGS) entry which is preliminary data.</text>
</comment>
<evidence type="ECO:0000256" key="3">
    <source>
        <dbReference type="ARBA" id="ARBA00022840"/>
    </source>
</evidence>
<dbReference type="SUPFAM" id="SSF46785">
    <property type="entry name" value="Winged helix' DNA-binding domain"/>
    <property type="match status" value="1"/>
</dbReference>
<accession>A0A133VNZ5</accession>
<dbReference type="GO" id="GO:0006412">
    <property type="term" value="P:translation"/>
    <property type="evidence" value="ECO:0007669"/>
    <property type="project" value="UniProtKB-KW"/>
</dbReference>
<dbReference type="Pfam" id="PF14544">
    <property type="entry name" value="DUF4443"/>
    <property type="match status" value="1"/>
</dbReference>
<dbReference type="SUPFAM" id="SSF55261">
    <property type="entry name" value="GAD domain-like"/>
    <property type="match status" value="1"/>
</dbReference>
<dbReference type="GO" id="GO:0004812">
    <property type="term" value="F:aminoacyl-tRNA ligase activity"/>
    <property type="evidence" value="ECO:0007669"/>
    <property type="project" value="InterPro"/>
</dbReference>
<dbReference type="Gene3D" id="3.30.1360.30">
    <property type="entry name" value="GAD-like domain"/>
    <property type="match status" value="1"/>
</dbReference>
<proteinExistence type="predicted"/>
<sequence>MPASGPQPRFSEIHEYMALELIREYKSLGRKQLSDKLGVGEGSGRTILKRLKEKKLVTSTPQGHVLTEKGRRKLKRREERFVQLPASDMTVGNVDIATIVRGGAKKVRDGIKQRDEAIKAGAEGATILVMKESELQLADRSAEVNKKVAAKIKNSFHPQEGDAIVIGTGKNREEAERGTLVATKSLSS</sequence>
<dbReference type="EMBL" id="LHYK01000010">
    <property type="protein sequence ID" value="KXB08137.1"/>
    <property type="molecule type" value="Genomic_DNA"/>
</dbReference>
<evidence type="ECO:0000259" key="6">
    <source>
        <dbReference type="Pfam" id="PF22167"/>
    </source>
</evidence>
<gene>
    <name evidence="7" type="ORF">AKJ58_00800</name>
</gene>
<dbReference type="InterPro" id="IPR029349">
    <property type="entry name" value="DUF4443"/>
</dbReference>
<dbReference type="InterPro" id="IPR036390">
    <property type="entry name" value="WH_DNA-bd_sf"/>
</dbReference>
<dbReference type="InterPro" id="IPR004115">
    <property type="entry name" value="GAD-like_sf"/>
</dbReference>
<evidence type="ECO:0000259" key="5">
    <source>
        <dbReference type="Pfam" id="PF14544"/>
    </source>
</evidence>
<keyword evidence="8" id="KW-1185">Reference proteome</keyword>
<name>A0A133VNZ5_9EURY</name>
<evidence type="ECO:0000313" key="7">
    <source>
        <dbReference type="EMBL" id="KXB08137.1"/>
    </source>
</evidence>
<protein>
    <submittedName>
        <fullName evidence="7">Uncharacterized protein</fullName>
    </submittedName>
</protein>
<evidence type="ECO:0000256" key="4">
    <source>
        <dbReference type="ARBA" id="ARBA00022917"/>
    </source>
</evidence>
<keyword evidence="4" id="KW-0648">Protein biosynthesis</keyword>